<organism evidence="2 3">
    <name type="scientific">Portunus trituberculatus</name>
    <name type="common">Swimming crab</name>
    <name type="synonym">Neptunus trituberculatus</name>
    <dbReference type="NCBI Taxonomy" id="210409"/>
    <lineage>
        <taxon>Eukaryota</taxon>
        <taxon>Metazoa</taxon>
        <taxon>Ecdysozoa</taxon>
        <taxon>Arthropoda</taxon>
        <taxon>Crustacea</taxon>
        <taxon>Multicrustacea</taxon>
        <taxon>Malacostraca</taxon>
        <taxon>Eumalacostraca</taxon>
        <taxon>Eucarida</taxon>
        <taxon>Decapoda</taxon>
        <taxon>Pleocyemata</taxon>
        <taxon>Brachyura</taxon>
        <taxon>Eubrachyura</taxon>
        <taxon>Portunoidea</taxon>
        <taxon>Portunidae</taxon>
        <taxon>Portuninae</taxon>
        <taxon>Portunus</taxon>
    </lineage>
</organism>
<sequence>MTGLQTDCFLFCNADTVHMYWVSGSLDRLETGLLNHGLVSVKVRRGTVQSVRRLQEQLGSSNKPRMNRWQLGNQFSIAFNGLTHPTSCSPSTSTMPSSSACSSVPGTAPGSRVPSLPPISGAAPFMPSHTSVEGSNHLLSRRQVSRGLANAHLVNDSDPDSPGVPKRLQKKYLADPADDNLSVVSVRLDSPPRKARSRVRPAPLRRRPHYPGRHLSASSSEGESPTRHHRNKGSKPPRTRRRGNSLSRLENFNQAGMAFRQPKETEHPLASTPCGRTFSGGLCSAPLRQVAGAEQQAHNCKELWDLHDKCHNLVTFG</sequence>
<feature type="region of interest" description="Disordered" evidence="1">
    <location>
        <begin position="183"/>
        <end position="248"/>
    </location>
</feature>
<dbReference type="Proteomes" id="UP000324222">
    <property type="component" value="Unassembled WGS sequence"/>
</dbReference>
<feature type="region of interest" description="Disordered" evidence="1">
    <location>
        <begin position="86"/>
        <end position="133"/>
    </location>
</feature>
<name>A0A5B7D6T4_PORTR</name>
<accession>A0A5B7D6T4</accession>
<evidence type="ECO:0000313" key="2">
    <source>
        <dbReference type="EMBL" id="MPC16907.1"/>
    </source>
</evidence>
<gene>
    <name evidence="2" type="ORF">E2C01_009746</name>
</gene>
<feature type="compositionally biased region" description="Basic residues" evidence="1">
    <location>
        <begin position="227"/>
        <end position="243"/>
    </location>
</feature>
<dbReference type="AlphaFoldDB" id="A0A5B7D6T4"/>
<dbReference type="EMBL" id="VSRR010000547">
    <property type="protein sequence ID" value="MPC16907.1"/>
    <property type="molecule type" value="Genomic_DNA"/>
</dbReference>
<keyword evidence="3" id="KW-1185">Reference proteome</keyword>
<reference evidence="2 3" key="1">
    <citation type="submission" date="2019-05" db="EMBL/GenBank/DDBJ databases">
        <title>Another draft genome of Portunus trituberculatus and its Hox gene families provides insights of decapod evolution.</title>
        <authorList>
            <person name="Jeong J.-H."/>
            <person name="Song I."/>
            <person name="Kim S."/>
            <person name="Choi T."/>
            <person name="Kim D."/>
            <person name="Ryu S."/>
            <person name="Kim W."/>
        </authorList>
    </citation>
    <scope>NUCLEOTIDE SEQUENCE [LARGE SCALE GENOMIC DNA]</scope>
    <source>
        <tissue evidence="2">Muscle</tissue>
    </source>
</reference>
<protein>
    <submittedName>
        <fullName evidence="2">Uncharacterized protein</fullName>
    </submittedName>
</protein>
<comment type="caution">
    <text evidence="2">The sequence shown here is derived from an EMBL/GenBank/DDBJ whole genome shotgun (WGS) entry which is preliminary data.</text>
</comment>
<feature type="compositionally biased region" description="Basic residues" evidence="1">
    <location>
        <begin position="193"/>
        <end position="212"/>
    </location>
</feature>
<feature type="compositionally biased region" description="Low complexity" evidence="1">
    <location>
        <begin position="86"/>
        <end position="103"/>
    </location>
</feature>
<evidence type="ECO:0000256" key="1">
    <source>
        <dbReference type="SAM" id="MobiDB-lite"/>
    </source>
</evidence>
<dbReference type="OrthoDB" id="3176171at2759"/>
<proteinExistence type="predicted"/>
<evidence type="ECO:0000313" key="3">
    <source>
        <dbReference type="Proteomes" id="UP000324222"/>
    </source>
</evidence>